<organism evidence="1 2">
    <name type="scientific">Fusarium irregulare</name>
    <dbReference type="NCBI Taxonomy" id="2494466"/>
    <lineage>
        <taxon>Eukaryota</taxon>
        <taxon>Fungi</taxon>
        <taxon>Dikarya</taxon>
        <taxon>Ascomycota</taxon>
        <taxon>Pezizomycotina</taxon>
        <taxon>Sordariomycetes</taxon>
        <taxon>Hypocreomycetidae</taxon>
        <taxon>Hypocreales</taxon>
        <taxon>Nectriaceae</taxon>
        <taxon>Fusarium</taxon>
        <taxon>Fusarium incarnatum-equiseti species complex</taxon>
    </lineage>
</organism>
<dbReference type="EMBL" id="JAPDHF010000019">
    <property type="protein sequence ID" value="KAJ4006407.1"/>
    <property type="molecule type" value="Genomic_DNA"/>
</dbReference>
<sequence length="239" mass="26382">MDRLAGIFMDANPESQFTSRFPLQPFMDHGIKVSYDDPRRWLYTTIGNMARDTRALGYMYSVPASPDYSVHKTAEEKGHIRPKPSGGQAIALPLGLAGSDADSLRAKATQKPTNQELVPYVIFTDVGCTTSSYRIDVFITNPTSTKPEVENPDFIGQVTRIGMGRGSEEQGPPNTGRCRKPAATRVLSAEESKDRLGKVSELLIVVTDLETGKEVDETEYTKMSGFVPKLAWLPGHKRE</sequence>
<evidence type="ECO:0000313" key="1">
    <source>
        <dbReference type="EMBL" id="KAJ4006407.1"/>
    </source>
</evidence>
<evidence type="ECO:0000313" key="2">
    <source>
        <dbReference type="Proteomes" id="UP001152130"/>
    </source>
</evidence>
<name>A0A9W8U6F8_9HYPO</name>
<dbReference type="AlphaFoldDB" id="A0A9W8U6F8"/>
<proteinExistence type="predicted"/>
<protein>
    <submittedName>
        <fullName evidence="1">Uncharacterized protein</fullName>
    </submittedName>
</protein>
<accession>A0A9W8U6F8</accession>
<dbReference type="Proteomes" id="UP001152130">
    <property type="component" value="Unassembled WGS sequence"/>
</dbReference>
<keyword evidence="2" id="KW-1185">Reference proteome</keyword>
<reference evidence="1" key="1">
    <citation type="submission" date="2022-10" db="EMBL/GenBank/DDBJ databases">
        <title>Fusarium specimens isolated from Avocado Roots.</title>
        <authorList>
            <person name="Stajich J."/>
            <person name="Roper C."/>
            <person name="Heimlech-Rivalta G."/>
        </authorList>
    </citation>
    <scope>NUCLEOTIDE SEQUENCE</scope>
    <source>
        <strain evidence="1">CF00143</strain>
    </source>
</reference>
<gene>
    <name evidence="1" type="ORF">NW766_010494</name>
</gene>
<dbReference type="OrthoDB" id="6132182at2759"/>
<comment type="caution">
    <text evidence="1">The sequence shown here is derived from an EMBL/GenBank/DDBJ whole genome shotgun (WGS) entry which is preliminary data.</text>
</comment>